<protein>
    <submittedName>
        <fullName evidence="1">Uncharacterized protein</fullName>
    </submittedName>
</protein>
<reference evidence="1" key="1">
    <citation type="submission" date="2021-05" db="EMBL/GenBank/DDBJ databases">
        <authorList>
            <person name="Pan Q."/>
            <person name="Jouanno E."/>
            <person name="Zahm M."/>
            <person name="Klopp C."/>
            <person name="Cabau C."/>
            <person name="Louis A."/>
            <person name="Berthelot C."/>
            <person name="Parey E."/>
            <person name="Roest Crollius H."/>
            <person name="Montfort J."/>
            <person name="Robinson-Rechavi M."/>
            <person name="Bouchez O."/>
            <person name="Lampietro C."/>
            <person name="Lopez Roques C."/>
            <person name="Donnadieu C."/>
            <person name="Postlethwait J."/>
            <person name="Bobe J."/>
            <person name="Dillon D."/>
            <person name="Chandos A."/>
            <person name="von Hippel F."/>
            <person name="Guiguen Y."/>
        </authorList>
    </citation>
    <scope>NUCLEOTIDE SEQUENCE</scope>
    <source>
        <strain evidence="1">YG-Jan2019</strain>
    </source>
</reference>
<sequence length="550" mass="61595">MNTFLRFINMADFGETLKTIGDFGLFQKRIVFALCLPNVILPLHLASLIFIQSNPKCHCNTDWILRAGSNLSVEEQLNLTVPRQQDGTHSMCLMFSPGDWDIETIREHGLNQTTGCQNGWVYDKTLYDSTIVTEFDLVCDDVNTVGLAQTVFMAGIVLGSLLFGPFAESFGRKRATQIPMVIMLICTVTTGLSPHFYLYLSSQFAVGIAYGGFRVNSIVLATEWVGVTRRSYASCLCQTFAGAGQLLLACMVFFIRDWRVTQFVIAAPTAVVAVYIWFIPESARWLLDRGRTQEAKALILRAAAINKHTVPDTMLDQIDEKKVVQKGGILALIRSPVLRKYFVTISLAWFSLNLTYYCLSFNVGNFGLDIFLTQLMFGMTEIPGHILCIFILEYIGRKKFLMSTLLTGGLTCFLILAVPQDNAVAVTALATAGRFFMNIAGSICNVYVQELFPTSLRQTATGLGSIATRVGLWSVCFLRQGEQNYLTLQLKQRGGETTIKKDHVTLECLLNYKKMFILPTLSISFFWGQELIVKKIDFECLFKNILTNKM</sequence>
<accession>A0ACC2H738</accession>
<gene>
    <name evidence="1" type="ORF">DPEC_G00058500</name>
</gene>
<evidence type="ECO:0000313" key="2">
    <source>
        <dbReference type="Proteomes" id="UP001157502"/>
    </source>
</evidence>
<keyword evidence="2" id="KW-1185">Reference proteome</keyword>
<dbReference type="Proteomes" id="UP001157502">
    <property type="component" value="Chromosome 5"/>
</dbReference>
<name>A0ACC2H738_DALPE</name>
<organism evidence="1 2">
    <name type="scientific">Dallia pectoralis</name>
    <name type="common">Alaska blackfish</name>
    <dbReference type="NCBI Taxonomy" id="75939"/>
    <lineage>
        <taxon>Eukaryota</taxon>
        <taxon>Metazoa</taxon>
        <taxon>Chordata</taxon>
        <taxon>Craniata</taxon>
        <taxon>Vertebrata</taxon>
        <taxon>Euteleostomi</taxon>
        <taxon>Actinopterygii</taxon>
        <taxon>Neopterygii</taxon>
        <taxon>Teleostei</taxon>
        <taxon>Protacanthopterygii</taxon>
        <taxon>Esociformes</taxon>
        <taxon>Umbridae</taxon>
        <taxon>Dallia</taxon>
    </lineage>
</organism>
<evidence type="ECO:0000313" key="1">
    <source>
        <dbReference type="EMBL" id="KAJ8011465.1"/>
    </source>
</evidence>
<dbReference type="EMBL" id="CM055732">
    <property type="protein sequence ID" value="KAJ8011465.1"/>
    <property type="molecule type" value="Genomic_DNA"/>
</dbReference>
<comment type="caution">
    <text evidence="1">The sequence shown here is derived from an EMBL/GenBank/DDBJ whole genome shotgun (WGS) entry which is preliminary data.</text>
</comment>
<proteinExistence type="predicted"/>